<keyword evidence="2" id="KW-1185">Reference proteome</keyword>
<sequence length="343" mass="37828">MDPNLNDQARRQWNMQYFLGKDPSEFGEFGSDAYTLISPQVEFIAPFAGWGHLELKGGSGGMRLCSGPGNVLGITDQGEDDLFLLPWDHVEQVVIVPDPSSKVVNGADDMLRVFIIPTGATGVSAVTKQYPQIVQFKWHNRRGIDGSIRGTMLDMRDLLKETHFSILRTALDEELGPLGKGVLVYTQHAKTVSKPPLFNCSAVLSPIMGTFLTEKSEGSLLFLPSGIIWLADTVLYLPFNSLKSLHLLFIRDEASATAEDRSPIVAMGMILSVTEPFYEAQGHAVGAKTLHFTNIENFASVEPSIQNYSLAHGINFMKLEQTFYDYAQGQMMTGYMPLADPAM</sequence>
<dbReference type="AlphaFoldDB" id="A0A9P9E592"/>
<proteinExistence type="predicted"/>
<evidence type="ECO:0000313" key="2">
    <source>
        <dbReference type="Proteomes" id="UP000738349"/>
    </source>
</evidence>
<accession>A0A9P9E592</accession>
<organism evidence="1 2">
    <name type="scientific">Dactylonectria macrodidyma</name>
    <dbReference type="NCBI Taxonomy" id="307937"/>
    <lineage>
        <taxon>Eukaryota</taxon>
        <taxon>Fungi</taxon>
        <taxon>Dikarya</taxon>
        <taxon>Ascomycota</taxon>
        <taxon>Pezizomycotina</taxon>
        <taxon>Sordariomycetes</taxon>
        <taxon>Hypocreomycetidae</taxon>
        <taxon>Hypocreales</taxon>
        <taxon>Nectriaceae</taxon>
        <taxon>Dactylonectria</taxon>
    </lineage>
</organism>
<dbReference type="OrthoDB" id="5404489at2759"/>
<dbReference type="EMBL" id="JAGMUV010000017">
    <property type="protein sequence ID" value="KAH7131002.1"/>
    <property type="molecule type" value="Genomic_DNA"/>
</dbReference>
<name>A0A9P9E592_9HYPO</name>
<protein>
    <submittedName>
        <fullName evidence="1">Uncharacterized protein</fullName>
    </submittedName>
</protein>
<reference evidence="1" key="1">
    <citation type="journal article" date="2021" name="Nat. Commun.">
        <title>Genetic determinants of endophytism in the Arabidopsis root mycobiome.</title>
        <authorList>
            <person name="Mesny F."/>
            <person name="Miyauchi S."/>
            <person name="Thiergart T."/>
            <person name="Pickel B."/>
            <person name="Atanasova L."/>
            <person name="Karlsson M."/>
            <person name="Huettel B."/>
            <person name="Barry K.W."/>
            <person name="Haridas S."/>
            <person name="Chen C."/>
            <person name="Bauer D."/>
            <person name="Andreopoulos W."/>
            <person name="Pangilinan J."/>
            <person name="LaButti K."/>
            <person name="Riley R."/>
            <person name="Lipzen A."/>
            <person name="Clum A."/>
            <person name="Drula E."/>
            <person name="Henrissat B."/>
            <person name="Kohler A."/>
            <person name="Grigoriev I.V."/>
            <person name="Martin F.M."/>
            <person name="Hacquard S."/>
        </authorList>
    </citation>
    <scope>NUCLEOTIDE SEQUENCE</scope>
    <source>
        <strain evidence="1">MPI-CAGE-AT-0147</strain>
    </source>
</reference>
<evidence type="ECO:0000313" key="1">
    <source>
        <dbReference type="EMBL" id="KAH7131002.1"/>
    </source>
</evidence>
<comment type="caution">
    <text evidence="1">The sequence shown here is derived from an EMBL/GenBank/DDBJ whole genome shotgun (WGS) entry which is preliminary data.</text>
</comment>
<gene>
    <name evidence="1" type="ORF">EDB81DRAFT_807784</name>
</gene>
<dbReference type="Proteomes" id="UP000738349">
    <property type="component" value="Unassembled WGS sequence"/>
</dbReference>